<protein>
    <submittedName>
        <fullName evidence="2">Uncharacterized protein</fullName>
    </submittedName>
</protein>
<feature type="region of interest" description="Disordered" evidence="1">
    <location>
        <begin position="227"/>
        <end position="275"/>
    </location>
</feature>
<organism evidence="2 3">
    <name type="scientific">Myriangium duriaei CBS 260.36</name>
    <dbReference type="NCBI Taxonomy" id="1168546"/>
    <lineage>
        <taxon>Eukaryota</taxon>
        <taxon>Fungi</taxon>
        <taxon>Dikarya</taxon>
        <taxon>Ascomycota</taxon>
        <taxon>Pezizomycotina</taxon>
        <taxon>Dothideomycetes</taxon>
        <taxon>Dothideomycetidae</taxon>
        <taxon>Myriangiales</taxon>
        <taxon>Myriangiaceae</taxon>
        <taxon>Myriangium</taxon>
    </lineage>
</organism>
<dbReference type="AlphaFoldDB" id="A0A9P4J2K9"/>
<name>A0A9P4J2K9_9PEZI</name>
<accession>A0A9P4J2K9</accession>
<feature type="compositionally biased region" description="Basic and acidic residues" evidence="1">
    <location>
        <begin position="252"/>
        <end position="270"/>
    </location>
</feature>
<evidence type="ECO:0000313" key="2">
    <source>
        <dbReference type="EMBL" id="KAF2153579.1"/>
    </source>
</evidence>
<dbReference type="EMBL" id="ML996085">
    <property type="protein sequence ID" value="KAF2153579.1"/>
    <property type="molecule type" value="Genomic_DNA"/>
</dbReference>
<evidence type="ECO:0000313" key="3">
    <source>
        <dbReference type="Proteomes" id="UP000799439"/>
    </source>
</evidence>
<gene>
    <name evidence="2" type="ORF">K461DRAFT_293833</name>
</gene>
<keyword evidence="3" id="KW-1185">Reference proteome</keyword>
<reference evidence="2" key="1">
    <citation type="journal article" date="2020" name="Stud. Mycol.">
        <title>101 Dothideomycetes genomes: a test case for predicting lifestyles and emergence of pathogens.</title>
        <authorList>
            <person name="Haridas S."/>
            <person name="Albert R."/>
            <person name="Binder M."/>
            <person name="Bloem J."/>
            <person name="Labutti K."/>
            <person name="Salamov A."/>
            <person name="Andreopoulos B."/>
            <person name="Baker S."/>
            <person name="Barry K."/>
            <person name="Bills G."/>
            <person name="Bluhm B."/>
            <person name="Cannon C."/>
            <person name="Castanera R."/>
            <person name="Culley D."/>
            <person name="Daum C."/>
            <person name="Ezra D."/>
            <person name="Gonzalez J."/>
            <person name="Henrissat B."/>
            <person name="Kuo A."/>
            <person name="Liang C."/>
            <person name="Lipzen A."/>
            <person name="Lutzoni F."/>
            <person name="Magnuson J."/>
            <person name="Mondo S."/>
            <person name="Nolan M."/>
            <person name="Ohm R."/>
            <person name="Pangilinan J."/>
            <person name="Park H.-J."/>
            <person name="Ramirez L."/>
            <person name="Alfaro M."/>
            <person name="Sun H."/>
            <person name="Tritt A."/>
            <person name="Yoshinaga Y."/>
            <person name="Zwiers L.-H."/>
            <person name="Turgeon B."/>
            <person name="Goodwin S."/>
            <person name="Spatafora J."/>
            <person name="Crous P."/>
            <person name="Grigoriev I."/>
        </authorList>
    </citation>
    <scope>NUCLEOTIDE SEQUENCE</scope>
    <source>
        <strain evidence="2">CBS 260.36</strain>
    </source>
</reference>
<proteinExistence type="predicted"/>
<feature type="region of interest" description="Disordered" evidence="1">
    <location>
        <begin position="157"/>
        <end position="178"/>
    </location>
</feature>
<feature type="region of interest" description="Disordered" evidence="1">
    <location>
        <begin position="22"/>
        <end position="41"/>
    </location>
</feature>
<comment type="caution">
    <text evidence="2">The sequence shown here is derived from an EMBL/GenBank/DDBJ whole genome shotgun (WGS) entry which is preliminary data.</text>
</comment>
<sequence>MAYQPIYLADDDPLVEHLRKVGRLPQAPQAPESDFRSEEYSEPSVNDDAWWLPEGMSLEGLRSLSDEEMERLLWQAQQELDQLHHQIFAKGHQARMHFDDIPWSASFKSEEGLEPSFRGQEIRRLELLELRSAAGEQGSSEPEQWFDAQELQDDKVSVDGGHVSDPDTSRHTSSEKTTKLTEELVGHIGGWDASPTNRDARVLGWLPKHLYWVSRKQRLARVRKLGDLEDDSESEQSTNPEDLPGIEVMEDPVQRKKRDEEVAKIPDGHPCKNWARSQPIGVIRIPQWMSRKEDEVKEDIERAEAYKRAREEIAEHPVLNGSSKKRTGSSPTEAIDPKRGESLPGGGKN</sequence>
<dbReference type="Proteomes" id="UP000799439">
    <property type="component" value="Unassembled WGS sequence"/>
</dbReference>
<evidence type="ECO:0000256" key="1">
    <source>
        <dbReference type="SAM" id="MobiDB-lite"/>
    </source>
</evidence>
<feature type="region of interest" description="Disordered" evidence="1">
    <location>
        <begin position="308"/>
        <end position="349"/>
    </location>
</feature>